<accession>A0AC61DFT8</accession>
<reference evidence="1" key="1">
    <citation type="submission" date="2017-10" db="EMBL/GenBank/DDBJ databases">
        <title>Genome sequence of cellulolytic Lachnospiraceae bacterium XHS1971 isolated from hotspring sediment.</title>
        <authorList>
            <person name="Vasudevan G."/>
            <person name="Joshi A.J."/>
            <person name="Hivarkar S."/>
            <person name="Lanjekar V.B."/>
            <person name="Dhakephalkar P.K."/>
            <person name="Dagar S."/>
        </authorList>
    </citation>
    <scope>NUCLEOTIDE SEQUENCE</scope>
    <source>
        <strain evidence="1">XHS1971</strain>
    </source>
</reference>
<evidence type="ECO:0000313" key="2">
    <source>
        <dbReference type="Proteomes" id="UP000224460"/>
    </source>
</evidence>
<organism evidence="1 2">
    <name type="scientific">Sporanaerobium hydrogeniformans</name>
    <dbReference type="NCBI Taxonomy" id="3072179"/>
    <lineage>
        <taxon>Bacteria</taxon>
        <taxon>Bacillati</taxon>
        <taxon>Bacillota</taxon>
        <taxon>Clostridia</taxon>
        <taxon>Lachnospirales</taxon>
        <taxon>Lachnospiraceae</taxon>
        <taxon>Sporanaerobium</taxon>
    </lineage>
</organism>
<sequence length="179" mass="20570">MKKRKYLIVYLVIGGCLGLLLPFVIYPRPYKQQVLNYSELYGVDPAIVYAIIKAESRYDTDAISRSGAKGLMQIMDKTGEWVAQEIGLVDYANDRLFKPDVNIQIGCWYIAKLLKQYDGDLELALAAYNAGSGHVARWRSNLAYSLDGKHLHTIPFKETEKYINKVKRYYTFYKCLYGD</sequence>
<name>A0AC61DFT8_9FIRM</name>
<proteinExistence type="predicted"/>
<dbReference type="Proteomes" id="UP000224460">
    <property type="component" value="Unassembled WGS sequence"/>
</dbReference>
<comment type="caution">
    <text evidence="1">The sequence shown here is derived from an EMBL/GenBank/DDBJ whole genome shotgun (WGS) entry which is preliminary data.</text>
</comment>
<evidence type="ECO:0000313" key="1">
    <source>
        <dbReference type="EMBL" id="PHV71452.1"/>
    </source>
</evidence>
<keyword evidence="2" id="KW-1185">Reference proteome</keyword>
<gene>
    <name evidence="1" type="ORF">CS063_05225</name>
</gene>
<dbReference type="EMBL" id="PEDL01000003">
    <property type="protein sequence ID" value="PHV71452.1"/>
    <property type="molecule type" value="Genomic_DNA"/>
</dbReference>
<protein>
    <submittedName>
        <fullName evidence="1">Lytic transglycosylase</fullName>
    </submittedName>
</protein>